<dbReference type="GO" id="GO:0030010">
    <property type="term" value="P:establishment of cell polarity"/>
    <property type="evidence" value="ECO:0007669"/>
    <property type="project" value="UniProtKB-ARBA"/>
</dbReference>
<evidence type="ECO:0000313" key="8">
    <source>
        <dbReference type="Proteomes" id="UP000179807"/>
    </source>
</evidence>
<dbReference type="Proteomes" id="UP000179807">
    <property type="component" value="Unassembled WGS sequence"/>
</dbReference>
<dbReference type="Gene3D" id="3.40.50.300">
    <property type="entry name" value="P-loop containing nucleotide triphosphate hydrolases"/>
    <property type="match status" value="1"/>
</dbReference>
<dbReference type="InterPro" id="IPR005225">
    <property type="entry name" value="Small_GTP-bd"/>
</dbReference>
<dbReference type="PROSITE" id="PS51417">
    <property type="entry name" value="ARF"/>
    <property type="match status" value="1"/>
</dbReference>
<dbReference type="GeneID" id="94826563"/>
<protein>
    <submittedName>
        <fullName evidence="7">ADP-ribosylation factor 1</fullName>
    </submittedName>
</protein>
<organism evidence="7 8">
    <name type="scientific">Tritrichomonas foetus</name>
    <dbReference type="NCBI Taxonomy" id="1144522"/>
    <lineage>
        <taxon>Eukaryota</taxon>
        <taxon>Metamonada</taxon>
        <taxon>Parabasalia</taxon>
        <taxon>Tritrichomonadida</taxon>
        <taxon>Tritrichomonadidae</taxon>
        <taxon>Tritrichomonas</taxon>
    </lineage>
</organism>
<keyword evidence="3 4" id="KW-0342">GTP-binding</keyword>
<dbReference type="InterPro" id="IPR027417">
    <property type="entry name" value="P-loop_NTPase"/>
</dbReference>
<dbReference type="GO" id="GO:0046872">
    <property type="term" value="F:metal ion binding"/>
    <property type="evidence" value="ECO:0007669"/>
    <property type="project" value="UniProtKB-KW"/>
</dbReference>
<dbReference type="AlphaFoldDB" id="A0A1J4KKG7"/>
<dbReference type="InterPro" id="IPR006689">
    <property type="entry name" value="Small_GTPase_ARF/SAR"/>
</dbReference>
<keyword evidence="5" id="KW-0460">Magnesium</keyword>
<reference evidence="7" key="1">
    <citation type="submission" date="2016-10" db="EMBL/GenBank/DDBJ databases">
        <authorList>
            <person name="Benchimol M."/>
            <person name="Almeida L.G."/>
            <person name="Vasconcelos A.T."/>
            <person name="Perreira-Neves A."/>
            <person name="Rosa I.A."/>
            <person name="Tasca T."/>
            <person name="Bogo M.R."/>
            <person name="de Souza W."/>
        </authorList>
    </citation>
    <scope>NUCLEOTIDE SEQUENCE [LARGE SCALE GENOMIC DNA]</scope>
    <source>
        <strain evidence="7">K</strain>
    </source>
</reference>
<evidence type="ECO:0000256" key="3">
    <source>
        <dbReference type="ARBA" id="ARBA00023134"/>
    </source>
</evidence>
<dbReference type="CDD" id="cd00878">
    <property type="entry name" value="Arf_Arl"/>
    <property type="match status" value="1"/>
</dbReference>
<feature type="binding site" evidence="5">
    <location>
        <position position="49"/>
    </location>
    <ligand>
        <name>Mg(2+)</name>
        <dbReference type="ChEBI" id="CHEBI:18420"/>
    </ligand>
</feature>
<feature type="binding site" evidence="4">
    <location>
        <position position="71"/>
    </location>
    <ligand>
        <name>GTP</name>
        <dbReference type="ChEBI" id="CHEBI:37565"/>
    </ligand>
</feature>
<dbReference type="PROSITE" id="PS51419">
    <property type="entry name" value="RAB"/>
    <property type="match status" value="1"/>
</dbReference>
<keyword evidence="2 4" id="KW-0547">Nucleotide-binding</keyword>
<gene>
    <name evidence="7" type="primary">ARF1</name>
    <name evidence="7" type="ORF">TRFO_04374</name>
</gene>
<accession>A0A1J4KKG7</accession>
<dbReference type="SMART" id="SM00178">
    <property type="entry name" value="SAR"/>
    <property type="match status" value="1"/>
</dbReference>
<dbReference type="NCBIfam" id="TIGR00231">
    <property type="entry name" value="small_GTP"/>
    <property type="match status" value="1"/>
</dbReference>
<evidence type="ECO:0000256" key="5">
    <source>
        <dbReference type="PIRSR" id="PIRSR606689-2"/>
    </source>
</evidence>
<keyword evidence="8" id="KW-1185">Reference proteome</keyword>
<proteinExistence type="inferred from homology"/>
<dbReference type="InterPro" id="IPR024156">
    <property type="entry name" value="Small_GTPase_ARF"/>
</dbReference>
<dbReference type="OrthoDB" id="2011769at2759"/>
<dbReference type="SMART" id="SM00177">
    <property type="entry name" value="ARF"/>
    <property type="match status" value="1"/>
</dbReference>
<comment type="similarity">
    <text evidence="1 6">Belongs to the small GTPase superfamily. Arf family.</text>
</comment>
<evidence type="ECO:0000256" key="6">
    <source>
        <dbReference type="RuleBase" id="RU003925"/>
    </source>
</evidence>
<dbReference type="GO" id="GO:0005525">
    <property type="term" value="F:GTP binding"/>
    <property type="evidence" value="ECO:0007669"/>
    <property type="project" value="UniProtKB-KW"/>
</dbReference>
<dbReference type="GO" id="GO:0003924">
    <property type="term" value="F:GTPase activity"/>
    <property type="evidence" value="ECO:0007669"/>
    <property type="project" value="InterPro"/>
</dbReference>
<evidence type="ECO:0000256" key="1">
    <source>
        <dbReference type="ARBA" id="ARBA00010290"/>
    </source>
</evidence>
<dbReference type="PRINTS" id="PR00328">
    <property type="entry name" value="SAR1GTPBP"/>
</dbReference>
<feature type="binding site" evidence="4">
    <location>
        <begin position="24"/>
        <end position="31"/>
    </location>
    <ligand>
        <name>GTP</name>
        <dbReference type="ChEBI" id="CHEBI:37565"/>
    </ligand>
</feature>
<evidence type="ECO:0000256" key="2">
    <source>
        <dbReference type="ARBA" id="ARBA00022741"/>
    </source>
</evidence>
<feature type="binding site" evidence="4">
    <location>
        <begin position="127"/>
        <end position="130"/>
    </location>
    <ligand>
        <name>GTP</name>
        <dbReference type="ChEBI" id="CHEBI:37565"/>
    </ligand>
</feature>
<sequence>MGGIISSVMNWFSGSKQVRILILGLDSAGKTTILYRLSLNQYVENVAPTVAFNIEKVTFGKLTMHIWDLGGQHQLRPFWRLYYKSTDGIVFVIDSNDRERMDLCRDELNSLLSEEELKNVPLLIMANKQDLPEAMTAEEISSKLELDQILDRTWMIAPTSALKGDGIKNAFDWLAETVEGRAQ</sequence>
<dbReference type="FunFam" id="3.40.50.300:FF:000412">
    <property type="entry name" value="ADP-ribosylation factor 1"/>
    <property type="match status" value="1"/>
</dbReference>
<dbReference type="PANTHER" id="PTHR11711">
    <property type="entry name" value="ADP RIBOSYLATION FACTOR-RELATED"/>
    <property type="match status" value="1"/>
</dbReference>
<dbReference type="Pfam" id="PF00025">
    <property type="entry name" value="Arf"/>
    <property type="match status" value="1"/>
</dbReference>
<dbReference type="VEuPathDB" id="TrichDB:TRFO_04374"/>
<dbReference type="EMBL" id="MLAK01000627">
    <property type="protein sequence ID" value="OHT09853.1"/>
    <property type="molecule type" value="Genomic_DNA"/>
</dbReference>
<feature type="binding site" evidence="5">
    <location>
        <position position="31"/>
    </location>
    <ligand>
        <name>Mg(2+)</name>
        <dbReference type="ChEBI" id="CHEBI:18420"/>
    </ligand>
</feature>
<name>A0A1J4KKG7_9EUKA</name>
<evidence type="ECO:0000256" key="4">
    <source>
        <dbReference type="PIRSR" id="PIRSR606689-1"/>
    </source>
</evidence>
<keyword evidence="5" id="KW-0479">Metal-binding</keyword>
<comment type="caution">
    <text evidence="7">The sequence shown here is derived from an EMBL/GenBank/DDBJ whole genome shotgun (WGS) entry which is preliminary data.</text>
</comment>
<evidence type="ECO:0000313" key="7">
    <source>
        <dbReference type="EMBL" id="OHT09853.1"/>
    </source>
</evidence>
<dbReference type="SMART" id="SM00173">
    <property type="entry name" value="RAS"/>
    <property type="match status" value="1"/>
</dbReference>
<dbReference type="SUPFAM" id="SSF52540">
    <property type="entry name" value="P-loop containing nucleoside triphosphate hydrolases"/>
    <property type="match status" value="1"/>
</dbReference>
<dbReference type="RefSeq" id="XP_068362989.1">
    <property type="nucleotide sequence ID" value="XM_068491859.1"/>
</dbReference>
<dbReference type="SMART" id="SM00175">
    <property type="entry name" value="RAB"/>
    <property type="match status" value="1"/>
</dbReference>